<proteinExistence type="predicted"/>
<keyword evidence="2" id="KW-1185">Reference proteome</keyword>
<dbReference type="RefSeq" id="WP_323259926.1">
    <property type="nucleotide sequence ID" value="NZ_JAYGIE010000010.1"/>
</dbReference>
<dbReference type="EMBL" id="JAYGIE010000010">
    <property type="protein sequence ID" value="MEA5476734.1"/>
    <property type="molecule type" value="Genomic_DNA"/>
</dbReference>
<name>A0ABU5TF13_9CYAN</name>
<comment type="caution">
    <text evidence="1">The sequence shown here is derived from an EMBL/GenBank/DDBJ whole genome shotgun (WGS) entry which is preliminary data.</text>
</comment>
<accession>A0ABU5TF13</accession>
<protein>
    <submittedName>
        <fullName evidence="1">Uncharacterized protein</fullName>
    </submittedName>
</protein>
<evidence type="ECO:0000313" key="2">
    <source>
        <dbReference type="Proteomes" id="UP001301388"/>
    </source>
</evidence>
<sequence>MAIVNPFADSLLSLSQEQKSIVVHDAQRIRSEYEKAEKIKKFWEEMDGLLHRGWTLHILAIIQKESALLEELKNINHPSITALEEINKVAKENAEKIKFYLFPNELDKAFNQASLRLDRNSAHPNYKFEGGFFELHINEQKRTARLSNYENQKLFEIAADIEAIVEACQREHKRVFDRQFDNKKFLKKLRKIYQAILKEDKLRDGSSVAIRRITTRLGKNEKGFRTDEFLIELSHLVSQEQLEIDGRKLDCQQIKDIDRGMFLHIEPKRYIGSILFKGN</sequence>
<organism evidence="1 2">
    <name type="scientific">Pseudanabaena galeata UHCC 0370</name>
    <dbReference type="NCBI Taxonomy" id="3110310"/>
    <lineage>
        <taxon>Bacteria</taxon>
        <taxon>Bacillati</taxon>
        <taxon>Cyanobacteriota</taxon>
        <taxon>Cyanophyceae</taxon>
        <taxon>Pseudanabaenales</taxon>
        <taxon>Pseudanabaenaceae</taxon>
        <taxon>Pseudanabaena</taxon>
    </lineage>
</organism>
<gene>
    <name evidence="1" type="ORF">VB774_03790</name>
</gene>
<dbReference type="Proteomes" id="UP001301388">
    <property type="component" value="Unassembled WGS sequence"/>
</dbReference>
<evidence type="ECO:0000313" key="1">
    <source>
        <dbReference type="EMBL" id="MEA5476734.1"/>
    </source>
</evidence>
<reference evidence="1 2" key="1">
    <citation type="submission" date="2023-12" db="EMBL/GenBank/DDBJ databases">
        <title>Baltic Sea Cyanobacteria.</title>
        <authorList>
            <person name="Delbaje E."/>
            <person name="Fewer D.P."/>
            <person name="Shishido T.K."/>
        </authorList>
    </citation>
    <scope>NUCLEOTIDE SEQUENCE [LARGE SCALE GENOMIC DNA]</scope>
    <source>
        <strain evidence="1 2">UHCC 0370</strain>
    </source>
</reference>